<evidence type="ECO:0000256" key="1">
    <source>
        <dbReference type="ARBA" id="ARBA00004651"/>
    </source>
</evidence>
<evidence type="ECO:0000313" key="9">
    <source>
        <dbReference type="Proteomes" id="UP000501726"/>
    </source>
</evidence>
<keyword evidence="3 6" id="KW-0812">Transmembrane</keyword>
<evidence type="ECO:0000256" key="5">
    <source>
        <dbReference type="ARBA" id="ARBA00023136"/>
    </source>
</evidence>
<sequence>MQTTPNFSLLKLVALLEGTSLLLLLLVAMPLKYMMGIPEAVKIIGPAHGVLFIVFNAVLLSHAFRGHLGFLTTLTGFVASLIPVGTFVFKAKMLKNRVEFA</sequence>
<evidence type="ECO:0000259" key="7">
    <source>
        <dbReference type="Pfam" id="PF12823"/>
    </source>
</evidence>
<evidence type="ECO:0000313" key="8">
    <source>
        <dbReference type="EMBL" id="BBP46104.1"/>
    </source>
</evidence>
<name>A0A6F8PVS3_9GAMM</name>
<evidence type="ECO:0000256" key="2">
    <source>
        <dbReference type="ARBA" id="ARBA00022475"/>
    </source>
</evidence>
<dbReference type="PANTHER" id="PTHR40077">
    <property type="entry name" value="MEMBRANE PROTEIN-RELATED"/>
    <property type="match status" value="1"/>
</dbReference>
<dbReference type="Proteomes" id="UP000501726">
    <property type="component" value="Chromosome"/>
</dbReference>
<keyword evidence="2" id="KW-1003">Cell membrane</keyword>
<dbReference type="KEGG" id="tse:THMIRHAS_14770"/>
<dbReference type="AlphaFoldDB" id="A0A6F8PVS3"/>
<feature type="transmembrane region" description="Helical" evidence="6">
    <location>
        <begin position="43"/>
        <end position="64"/>
    </location>
</feature>
<comment type="subcellular location">
    <subcellularLocation>
        <location evidence="1">Cell membrane</location>
        <topology evidence="1">Multi-pass membrane protein</topology>
    </subcellularLocation>
</comment>
<evidence type="ECO:0000256" key="4">
    <source>
        <dbReference type="ARBA" id="ARBA00022989"/>
    </source>
</evidence>
<organism evidence="8 9">
    <name type="scientific">Thiosulfatimonas sediminis</name>
    <dbReference type="NCBI Taxonomy" id="2675054"/>
    <lineage>
        <taxon>Bacteria</taxon>
        <taxon>Pseudomonadati</taxon>
        <taxon>Pseudomonadota</taxon>
        <taxon>Gammaproteobacteria</taxon>
        <taxon>Thiotrichales</taxon>
        <taxon>Piscirickettsiaceae</taxon>
        <taxon>Thiosulfatimonas</taxon>
    </lineage>
</organism>
<dbReference type="GO" id="GO:0005886">
    <property type="term" value="C:plasma membrane"/>
    <property type="evidence" value="ECO:0007669"/>
    <property type="project" value="UniProtKB-SubCell"/>
</dbReference>
<dbReference type="RefSeq" id="WP_173272415.1">
    <property type="nucleotide sequence ID" value="NZ_AP021889.1"/>
</dbReference>
<reference evidence="9" key="1">
    <citation type="submission" date="2019-11" db="EMBL/GenBank/DDBJ databases">
        <title>Isolation and characterization of two novel species in the genus Thiomicrorhabdus.</title>
        <authorList>
            <person name="Mochizuki J."/>
            <person name="Kojima H."/>
            <person name="Fukui M."/>
        </authorList>
    </citation>
    <scope>NUCLEOTIDE SEQUENCE [LARGE SCALE GENOMIC DNA]</scope>
    <source>
        <strain evidence="9">aks77</strain>
    </source>
</reference>
<proteinExistence type="predicted"/>
<evidence type="ECO:0000256" key="3">
    <source>
        <dbReference type="ARBA" id="ARBA00022692"/>
    </source>
</evidence>
<dbReference type="InterPro" id="IPR023845">
    <property type="entry name" value="DUF3817_TM"/>
</dbReference>
<keyword evidence="5 6" id="KW-0472">Membrane</keyword>
<keyword evidence="9" id="KW-1185">Reference proteome</keyword>
<evidence type="ECO:0000256" key="6">
    <source>
        <dbReference type="SAM" id="Phobius"/>
    </source>
</evidence>
<dbReference type="NCBIfam" id="TIGR03954">
    <property type="entry name" value="integ_memb_HG"/>
    <property type="match status" value="1"/>
</dbReference>
<feature type="transmembrane region" description="Helical" evidence="6">
    <location>
        <begin position="12"/>
        <end position="31"/>
    </location>
</feature>
<dbReference type="EMBL" id="AP021889">
    <property type="protein sequence ID" value="BBP46104.1"/>
    <property type="molecule type" value="Genomic_DNA"/>
</dbReference>
<dbReference type="Pfam" id="PF12823">
    <property type="entry name" value="DUF3817"/>
    <property type="match status" value="1"/>
</dbReference>
<dbReference type="PANTHER" id="PTHR40077:SF1">
    <property type="entry name" value="MEMBRANE PROTEIN"/>
    <property type="match status" value="1"/>
</dbReference>
<accession>A0A6F8PVS3</accession>
<keyword evidence="4 6" id="KW-1133">Transmembrane helix</keyword>
<protein>
    <recommendedName>
        <fullName evidence="7">DUF3817 domain-containing protein</fullName>
    </recommendedName>
</protein>
<gene>
    <name evidence="8" type="ORF">THMIRHAS_14770</name>
</gene>
<feature type="transmembrane region" description="Helical" evidence="6">
    <location>
        <begin position="70"/>
        <end position="89"/>
    </location>
</feature>
<feature type="domain" description="DUF3817" evidence="7">
    <location>
        <begin position="9"/>
        <end position="93"/>
    </location>
</feature>